<keyword evidence="2" id="KW-1185">Reference proteome</keyword>
<organism evidence="1 2">
    <name type="scientific">Trichothecium roseum</name>
    <dbReference type="NCBI Taxonomy" id="47278"/>
    <lineage>
        <taxon>Eukaryota</taxon>
        <taxon>Fungi</taxon>
        <taxon>Dikarya</taxon>
        <taxon>Ascomycota</taxon>
        <taxon>Pezizomycotina</taxon>
        <taxon>Sordariomycetes</taxon>
        <taxon>Hypocreomycetidae</taxon>
        <taxon>Hypocreales</taxon>
        <taxon>Hypocreales incertae sedis</taxon>
        <taxon>Trichothecium</taxon>
    </lineage>
</organism>
<gene>
    <name evidence="1" type="ORF">N3K66_007595</name>
</gene>
<sequence length="1159" mass="129267">MVHQVMPDDTAKKVHPFFSKDVNPPHISAAIQNAAEAEGTAQSPVTDANEGSGQKKRRKGDAITTKDTPVTKRTRRTRKTGEANTANPITNHLTKPPGTADDGPSDPYTFRTDFPTPPLSDVSATIPEKQVNESNVIETKEPSGLPAQEALGKAKKVLKFNPRTGTLGSPPKPKPKASRIVVIQYGKGDDGKRLALGQQIDDVLEGRLQLPELPTTPTKRRQRGRPRKSTESTTITQNPSTKTTHPFFTGKKAPTTAVGQLGEKKPDKRKHSIFTTTPISPRKSRQAPPAANFASFGAGFGQERGTRVPGAKHPAWPPQGMVHIRGNEGQDGSLIAQVSGNHQGPRKSKGQVITIQDSESVLNQLVLSLNLESIRQTITEQDASQFPKAPFELRIPARHFESGPKLQKRVATQLRTLNGSRLVDDPNEDELDNGQLPYHSAILRWYRSLETQLSAYDRSDCECSSWYHKYAPTAAGEVLQSGKEATLLKEWLETLKVQAVESNNADTSKEKGKGDKTVKKRRKNKLDGFVVDSGDEAYEMDEASDDDAEWAPAGPNHPRKTVVRSRRRKDQSRLPNAVLISGPHGCGKSATAHAVAKELGFEVFEIHTGSRRSGKDILERVGDMTRNHLVQQHQAETAAIEEEEDEVSKDLKSGKQGTMTTFFKPNPSAEPKKLKNKMEFRPKEEKSAKAQKQSLILLEEVDVLYEEDKQFWVTLISLMEQSKRPFIMTCNDESLVPIQTLTLYGILRFSPAPRDLAVDLCLLIAANEGHALKRHAVESLYVSRGRDLRATISTLNYWCQIGVGDRRGGFDWFYLRWPKGSDLDESGDVVRVISEDTYLKGMDWITHDPIWSQTDSFLQDDEARAQCWDSWQIAVDDWRDMSKIGNHLSQAKRSRSEQSRLIESWSELCDSLSDADLVSNHAFGTKFQETIDATLPQYPTKFADDYSIGRQVLEADPTMSYTNTSMELANRLSSQAFKKLRERAEGFDAPDLEPLNDDKAVALLESTFNTATSQLTRYDFALAFDPIAIAENSTAWSYLDPSVFDRNFSIITEDVAPWVRGIVSYDHKLMLERRKLSSLLSEGGQGKKRMRNTRAAYSALEGGERKTTRRDKYFRGTLNTPFVLATGLKLWRDAAEQELRDEQRGVHDEGSSPPTDQAE</sequence>
<evidence type="ECO:0000313" key="1">
    <source>
        <dbReference type="EMBL" id="KAI9897739.1"/>
    </source>
</evidence>
<accession>A0ACC0UUC0</accession>
<protein>
    <submittedName>
        <fullName evidence="1">Uncharacterized protein</fullName>
    </submittedName>
</protein>
<proteinExistence type="predicted"/>
<evidence type="ECO:0000313" key="2">
    <source>
        <dbReference type="Proteomes" id="UP001163324"/>
    </source>
</evidence>
<dbReference type="Proteomes" id="UP001163324">
    <property type="component" value="Chromosome 7"/>
</dbReference>
<name>A0ACC0UUC0_9HYPO</name>
<reference evidence="1" key="1">
    <citation type="submission" date="2022-10" db="EMBL/GenBank/DDBJ databases">
        <title>Complete Genome of Trichothecium roseum strain YXFP-22015, a Plant Pathogen Isolated from Citrus.</title>
        <authorList>
            <person name="Wang Y."/>
            <person name="Zhu L."/>
        </authorList>
    </citation>
    <scope>NUCLEOTIDE SEQUENCE</scope>
    <source>
        <strain evidence="1">YXFP-22015</strain>
    </source>
</reference>
<dbReference type="EMBL" id="CM047946">
    <property type="protein sequence ID" value="KAI9897739.1"/>
    <property type="molecule type" value="Genomic_DNA"/>
</dbReference>
<comment type="caution">
    <text evidence="1">The sequence shown here is derived from an EMBL/GenBank/DDBJ whole genome shotgun (WGS) entry which is preliminary data.</text>
</comment>